<dbReference type="EMBL" id="JAAMPC010000005">
    <property type="protein sequence ID" value="KAG2312645.1"/>
    <property type="molecule type" value="Genomic_DNA"/>
</dbReference>
<evidence type="ECO:0000256" key="1">
    <source>
        <dbReference type="SAM" id="MobiDB-lite"/>
    </source>
</evidence>
<sequence>MRLKKRLKQRILRETREGGCRNPRKLLHHHMVGLRQPARRSSRLDTTPKAIAVRNRPRKSTDPKKFTTPEHTTRTRARSRWVSSPFTEADTDEIEGRKKKPRTEA</sequence>
<organism evidence="2 3">
    <name type="scientific">Brassica carinata</name>
    <name type="common">Ethiopian mustard</name>
    <name type="synonym">Abyssinian cabbage</name>
    <dbReference type="NCBI Taxonomy" id="52824"/>
    <lineage>
        <taxon>Eukaryota</taxon>
        <taxon>Viridiplantae</taxon>
        <taxon>Streptophyta</taxon>
        <taxon>Embryophyta</taxon>
        <taxon>Tracheophyta</taxon>
        <taxon>Spermatophyta</taxon>
        <taxon>Magnoliopsida</taxon>
        <taxon>eudicotyledons</taxon>
        <taxon>Gunneridae</taxon>
        <taxon>Pentapetalae</taxon>
        <taxon>rosids</taxon>
        <taxon>malvids</taxon>
        <taxon>Brassicales</taxon>
        <taxon>Brassicaceae</taxon>
        <taxon>Brassiceae</taxon>
        <taxon>Brassica</taxon>
    </lineage>
</organism>
<accession>A0A8X7VKN4</accession>
<evidence type="ECO:0000313" key="3">
    <source>
        <dbReference type="Proteomes" id="UP000886595"/>
    </source>
</evidence>
<proteinExistence type="predicted"/>
<feature type="compositionally biased region" description="Basic and acidic residues" evidence="1">
    <location>
        <begin position="59"/>
        <end position="73"/>
    </location>
</feature>
<keyword evidence="3" id="KW-1185">Reference proteome</keyword>
<dbReference type="OrthoDB" id="1109450at2759"/>
<protein>
    <submittedName>
        <fullName evidence="2">Uncharacterized protein</fullName>
    </submittedName>
</protein>
<comment type="caution">
    <text evidence="2">The sequence shown here is derived from an EMBL/GenBank/DDBJ whole genome shotgun (WGS) entry which is preliminary data.</text>
</comment>
<reference evidence="2 3" key="1">
    <citation type="submission" date="2020-02" db="EMBL/GenBank/DDBJ databases">
        <authorList>
            <person name="Ma Q."/>
            <person name="Huang Y."/>
            <person name="Song X."/>
            <person name="Pei D."/>
        </authorList>
    </citation>
    <scope>NUCLEOTIDE SEQUENCE [LARGE SCALE GENOMIC DNA]</scope>
    <source>
        <strain evidence="2">Sxm20200214</strain>
        <tissue evidence="2">Leaf</tissue>
    </source>
</reference>
<gene>
    <name evidence="2" type="ORF">Bca52824_024202</name>
</gene>
<feature type="region of interest" description="Disordered" evidence="1">
    <location>
        <begin position="1"/>
        <end position="21"/>
    </location>
</feature>
<dbReference type="AlphaFoldDB" id="A0A8X7VKN4"/>
<feature type="region of interest" description="Disordered" evidence="1">
    <location>
        <begin position="34"/>
        <end position="105"/>
    </location>
</feature>
<dbReference type="Proteomes" id="UP000886595">
    <property type="component" value="Unassembled WGS sequence"/>
</dbReference>
<evidence type="ECO:0000313" key="2">
    <source>
        <dbReference type="EMBL" id="KAG2312645.1"/>
    </source>
</evidence>
<name>A0A8X7VKN4_BRACI</name>
<feature type="compositionally biased region" description="Basic residues" evidence="1">
    <location>
        <begin position="1"/>
        <end position="10"/>
    </location>
</feature>